<organism evidence="2 3">
    <name type="scientific">Phocaeicola coprocola DSM 17136</name>
    <dbReference type="NCBI Taxonomy" id="470145"/>
    <lineage>
        <taxon>Bacteria</taxon>
        <taxon>Pseudomonadati</taxon>
        <taxon>Bacteroidota</taxon>
        <taxon>Bacteroidia</taxon>
        <taxon>Bacteroidales</taxon>
        <taxon>Bacteroidaceae</taxon>
        <taxon>Phocaeicola</taxon>
    </lineage>
</organism>
<dbReference type="InterPro" id="IPR009937">
    <property type="entry name" value="Phage_holin_3_6"/>
</dbReference>
<evidence type="ECO:0000313" key="3">
    <source>
        <dbReference type="Proteomes" id="UP000003146"/>
    </source>
</evidence>
<evidence type="ECO:0008006" key="4">
    <source>
        <dbReference type="Google" id="ProtNLM"/>
    </source>
</evidence>
<sequence>MPMFANDKSIDNLTELFKEVKKYLKLQGEYAKLDLVEKLTILLSTLTLIFVLIILGTMAAFYLSFMLVYVLASATDSLVAGYAIIGGILILLAFIIYRLRQKLIFQPMVNFLARLFLDDSSNNSL</sequence>
<accession>B3JKQ8</accession>
<dbReference type="Proteomes" id="UP000003146">
    <property type="component" value="Unassembled WGS sequence"/>
</dbReference>
<proteinExistence type="predicted"/>
<dbReference type="eggNOG" id="ENOG5033623">
    <property type="taxonomic scope" value="Bacteria"/>
</dbReference>
<evidence type="ECO:0000256" key="1">
    <source>
        <dbReference type="SAM" id="Phobius"/>
    </source>
</evidence>
<reference evidence="2 3" key="1">
    <citation type="submission" date="2008-04" db="EMBL/GenBank/DDBJ databases">
        <title>Draft genome sequence of Bacteroides coprocola (DSM 17136).</title>
        <authorList>
            <person name="Sudarsanam P."/>
            <person name="Ley R."/>
            <person name="Guruge J."/>
            <person name="Turnbaugh P.J."/>
            <person name="Mahowald M."/>
            <person name="Liep D."/>
            <person name="Gordon J."/>
        </authorList>
    </citation>
    <scope>NUCLEOTIDE SEQUENCE [LARGE SCALE GENOMIC DNA]</scope>
    <source>
        <strain evidence="2 3">DSM 17136</strain>
    </source>
</reference>
<gene>
    <name evidence="2" type="ORF">BACCOP_02489</name>
</gene>
<protein>
    <recommendedName>
        <fullName evidence="4">Phage holin family protein</fullName>
    </recommendedName>
</protein>
<dbReference type="Pfam" id="PF07332">
    <property type="entry name" value="Phage_holin_3_6"/>
    <property type="match status" value="1"/>
</dbReference>
<dbReference type="AlphaFoldDB" id="B3JKQ8"/>
<comment type="caution">
    <text evidence="2">The sequence shown here is derived from an EMBL/GenBank/DDBJ whole genome shotgun (WGS) entry which is preliminary data.</text>
</comment>
<evidence type="ECO:0000313" key="2">
    <source>
        <dbReference type="EMBL" id="EDV00402.1"/>
    </source>
</evidence>
<keyword evidence="1" id="KW-0812">Transmembrane</keyword>
<reference evidence="2 3" key="2">
    <citation type="submission" date="2008-04" db="EMBL/GenBank/DDBJ databases">
        <authorList>
            <person name="Fulton L."/>
            <person name="Clifton S."/>
            <person name="Fulton B."/>
            <person name="Xu J."/>
            <person name="Minx P."/>
            <person name="Pepin K.H."/>
            <person name="Johnson M."/>
            <person name="Thiruvilangam P."/>
            <person name="Bhonagiri V."/>
            <person name="Nash W.E."/>
            <person name="Mardis E.R."/>
            <person name="Wilson R.K."/>
        </authorList>
    </citation>
    <scope>NUCLEOTIDE SEQUENCE [LARGE SCALE GENOMIC DNA]</scope>
    <source>
        <strain evidence="2 3">DSM 17136</strain>
    </source>
</reference>
<name>B3JKQ8_9BACT</name>
<dbReference type="STRING" id="470145.BACCOP_02489"/>
<dbReference type="EMBL" id="ABIY02000096">
    <property type="protein sequence ID" value="EDV00402.1"/>
    <property type="molecule type" value="Genomic_DNA"/>
</dbReference>
<keyword evidence="1" id="KW-0472">Membrane</keyword>
<dbReference type="HOGENOM" id="CLU_153095_1_0_10"/>
<keyword evidence="1" id="KW-1133">Transmembrane helix</keyword>
<feature type="transmembrane region" description="Helical" evidence="1">
    <location>
        <begin position="39"/>
        <end position="72"/>
    </location>
</feature>
<feature type="transmembrane region" description="Helical" evidence="1">
    <location>
        <begin position="78"/>
        <end position="99"/>
    </location>
</feature>